<comment type="caution">
    <text evidence="4">The sequence shown here is derived from an EMBL/GenBank/DDBJ whole genome shotgun (WGS) entry which is preliminary data.</text>
</comment>
<evidence type="ECO:0000256" key="1">
    <source>
        <dbReference type="ARBA" id="ARBA00006484"/>
    </source>
</evidence>
<evidence type="ECO:0000256" key="2">
    <source>
        <dbReference type="ARBA" id="ARBA00022857"/>
    </source>
</evidence>
<name>A0AAD6C7P5_9EURO</name>
<keyword evidence="3" id="KW-0560">Oxidoreductase</keyword>
<dbReference type="InterPro" id="IPR002347">
    <property type="entry name" value="SDR_fam"/>
</dbReference>
<dbReference type="AlphaFoldDB" id="A0AAD6C7P5"/>
<dbReference type="Gene3D" id="3.40.50.720">
    <property type="entry name" value="NAD(P)-binding Rossmann-like Domain"/>
    <property type="match status" value="1"/>
</dbReference>
<dbReference type="GO" id="GO:0016491">
    <property type="term" value="F:oxidoreductase activity"/>
    <property type="evidence" value="ECO:0007669"/>
    <property type="project" value="UniProtKB-KW"/>
</dbReference>
<dbReference type="GeneID" id="81598690"/>
<gene>
    <name evidence="4" type="ORF">N7458_005065</name>
</gene>
<comment type="similarity">
    <text evidence="1">Belongs to the short-chain dehydrogenases/reductases (SDR) family.</text>
</comment>
<keyword evidence="5" id="KW-1185">Reference proteome</keyword>
<dbReference type="PRINTS" id="PR00081">
    <property type="entry name" value="GDHRDH"/>
</dbReference>
<evidence type="ECO:0000256" key="3">
    <source>
        <dbReference type="ARBA" id="ARBA00023002"/>
    </source>
</evidence>
<dbReference type="EMBL" id="JAPVEA010000005">
    <property type="protein sequence ID" value="KAJ5454109.1"/>
    <property type="molecule type" value="Genomic_DNA"/>
</dbReference>
<dbReference type="InterPro" id="IPR020904">
    <property type="entry name" value="Sc_DH/Rdtase_CS"/>
</dbReference>
<dbReference type="SUPFAM" id="SSF51735">
    <property type="entry name" value="NAD(P)-binding Rossmann-fold domains"/>
    <property type="match status" value="1"/>
</dbReference>
<dbReference type="PANTHER" id="PTHR43669:SF15">
    <property type="entry name" value="OXIDOREDUCTASE, SHORT-CHAIN DEHYDROGENASE_REDUCTASE FAMILY (AFU_ORTHOLOGUE AFUA_1G01330)"/>
    <property type="match status" value="1"/>
</dbReference>
<proteinExistence type="inferred from homology"/>
<sequence length="259" mass="28511">MSFPYKHVLLIGATAGIGRAMADRFIETGIKVTAVGRRQDRLDDFVQKYGKDKASGVVFDISDTSKTTAFVDSVMQSHPDIDCLFLNAGTQSVYDLSDPASFDLERFQSEVHVNYISLVALTYAFVPIFKKRETPTSIIFTGSNIAIVPAATLPAYCGSKAALNVFTLCLRESLRNTNIKVIEISPPPVQTELHDYMGEHGKSFGMPVNQFTDEAHKGLLQGRDQIIIGAVGPAETFNEIVDKRRAAFENLAKMMRSAH</sequence>
<protein>
    <submittedName>
        <fullName evidence="4">Uncharacterized protein</fullName>
    </submittedName>
</protein>
<reference evidence="4" key="2">
    <citation type="journal article" date="2023" name="IMA Fungus">
        <title>Comparative genomic study of the Penicillium genus elucidates a diverse pangenome and 15 lateral gene transfer events.</title>
        <authorList>
            <person name="Petersen C."/>
            <person name="Sorensen T."/>
            <person name="Nielsen M.R."/>
            <person name="Sondergaard T.E."/>
            <person name="Sorensen J.L."/>
            <person name="Fitzpatrick D.A."/>
            <person name="Frisvad J.C."/>
            <person name="Nielsen K.L."/>
        </authorList>
    </citation>
    <scope>NUCLEOTIDE SEQUENCE</scope>
    <source>
        <strain evidence="4">IBT 16125</strain>
    </source>
</reference>
<dbReference type="PANTHER" id="PTHR43669">
    <property type="entry name" value="5-KETO-D-GLUCONATE 5-REDUCTASE"/>
    <property type="match status" value="1"/>
</dbReference>
<dbReference type="Proteomes" id="UP001213681">
    <property type="component" value="Unassembled WGS sequence"/>
</dbReference>
<dbReference type="InterPro" id="IPR036291">
    <property type="entry name" value="NAD(P)-bd_dom_sf"/>
</dbReference>
<accession>A0AAD6C7P5</accession>
<reference evidence="4" key="1">
    <citation type="submission" date="2022-12" db="EMBL/GenBank/DDBJ databases">
        <authorList>
            <person name="Petersen C."/>
        </authorList>
    </citation>
    <scope>NUCLEOTIDE SEQUENCE</scope>
    <source>
        <strain evidence="4">IBT 16125</strain>
    </source>
</reference>
<dbReference type="PROSITE" id="PS00061">
    <property type="entry name" value="ADH_SHORT"/>
    <property type="match status" value="1"/>
</dbReference>
<evidence type="ECO:0000313" key="4">
    <source>
        <dbReference type="EMBL" id="KAJ5454109.1"/>
    </source>
</evidence>
<dbReference type="RefSeq" id="XP_056767065.1">
    <property type="nucleotide sequence ID" value="XM_056908447.1"/>
</dbReference>
<evidence type="ECO:0000313" key="5">
    <source>
        <dbReference type="Proteomes" id="UP001213681"/>
    </source>
</evidence>
<dbReference type="Pfam" id="PF00106">
    <property type="entry name" value="adh_short"/>
    <property type="match status" value="1"/>
</dbReference>
<keyword evidence="2" id="KW-0521">NADP</keyword>
<organism evidence="4 5">
    <name type="scientific">Penicillium daleae</name>
    <dbReference type="NCBI Taxonomy" id="63821"/>
    <lineage>
        <taxon>Eukaryota</taxon>
        <taxon>Fungi</taxon>
        <taxon>Dikarya</taxon>
        <taxon>Ascomycota</taxon>
        <taxon>Pezizomycotina</taxon>
        <taxon>Eurotiomycetes</taxon>
        <taxon>Eurotiomycetidae</taxon>
        <taxon>Eurotiales</taxon>
        <taxon>Aspergillaceae</taxon>
        <taxon>Penicillium</taxon>
    </lineage>
</organism>